<dbReference type="GO" id="GO:0016301">
    <property type="term" value="F:kinase activity"/>
    <property type="evidence" value="ECO:0007669"/>
    <property type="project" value="UniProtKB-KW"/>
</dbReference>
<keyword evidence="1" id="KW-0472">Membrane</keyword>
<keyword evidence="3" id="KW-0418">Kinase</keyword>
<dbReference type="InterPro" id="IPR050640">
    <property type="entry name" value="Bact_2-comp_sensor_kinase"/>
</dbReference>
<dbReference type="InterPro" id="IPR010559">
    <property type="entry name" value="Sig_transdc_His_kin_internal"/>
</dbReference>
<evidence type="ECO:0000259" key="2">
    <source>
        <dbReference type="Pfam" id="PF06580"/>
    </source>
</evidence>
<name>A0ABS3CL48_9BACT</name>
<dbReference type="Proteomes" id="UP000664480">
    <property type="component" value="Unassembled WGS sequence"/>
</dbReference>
<organism evidence="3 4">
    <name type="scientific">Algoriphagus pacificus</name>
    <dbReference type="NCBI Taxonomy" id="2811234"/>
    <lineage>
        <taxon>Bacteria</taxon>
        <taxon>Pseudomonadati</taxon>
        <taxon>Bacteroidota</taxon>
        <taxon>Cytophagia</taxon>
        <taxon>Cytophagales</taxon>
        <taxon>Cyclobacteriaceae</taxon>
        <taxon>Algoriphagus</taxon>
    </lineage>
</organism>
<evidence type="ECO:0000313" key="4">
    <source>
        <dbReference type="Proteomes" id="UP000664480"/>
    </source>
</evidence>
<dbReference type="EMBL" id="JAFKCU010000005">
    <property type="protein sequence ID" value="MBN7817485.1"/>
    <property type="molecule type" value="Genomic_DNA"/>
</dbReference>
<proteinExistence type="predicted"/>
<accession>A0ABS3CL48</accession>
<feature type="transmembrane region" description="Helical" evidence="1">
    <location>
        <begin position="33"/>
        <end position="55"/>
    </location>
</feature>
<feature type="domain" description="Signal transduction histidine kinase internal region" evidence="2">
    <location>
        <begin position="140"/>
        <end position="215"/>
    </location>
</feature>
<comment type="caution">
    <text evidence="3">The sequence shown here is derived from an EMBL/GenBank/DDBJ whole genome shotgun (WGS) entry which is preliminary data.</text>
</comment>
<keyword evidence="1" id="KW-1133">Transmembrane helix</keyword>
<evidence type="ECO:0000313" key="3">
    <source>
        <dbReference type="EMBL" id="MBN7817485.1"/>
    </source>
</evidence>
<sequence>MDYPLYYLFLVFFAYWLVDLLATLLIIDRISDWFSPLYNFLSGYFLVALYFRFILPKFKIPNQRGSAILILLLLILVFIGSKAFVYDVALFNGFPRVFIINELLRVFFFLGLTTAIGLQFDKQDLRKKQFEIEMAHEKLQLEHRSMQLSSHFVMNVLSIYASKITLLSRDLAKDFSHFTSLLRYSFQDFEEPQALEDELVAVRNYLQIQKIRFPDISIADVVQWNPIASELPMPKLCLLTLVENVFFHGDYKDKLNPCIIEFDLSLDASSDFWRFTAFISNKVLKRNEKIRSGFGASSVFKILSYQFGDRFGYEVESDDTCYTLKMSLLYDTEFQNRVN</sequence>
<dbReference type="RefSeq" id="WP_206588154.1">
    <property type="nucleotide sequence ID" value="NZ_JAFKCU010000005.1"/>
</dbReference>
<reference evidence="3 4" key="1">
    <citation type="submission" date="2021-03" db="EMBL/GenBank/DDBJ databases">
        <title>novel species isolated from a fishpond in China.</title>
        <authorList>
            <person name="Lu H."/>
            <person name="Cai Z."/>
        </authorList>
    </citation>
    <scope>NUCLEOTIDE SEQUENCE [LARGE SCALE GENOMIC DNA]</scope>
    <source>
        <strain evidence="3 4">YJ13C</strain>
    </source>
</reference>
<dbReference type="Pfam" id="PF06580">
    <property type="entry name" value="His_kinase"/>
    <property type="match status" value="1"/>
</dbReference>
<feature type="transmembrane region" description="Helical" evidence="1">
    <location>
        <begin position="7"/>
        <end position="27"/>
    </location>
</feature>
<feature type="transmembrane region" description="Helical" evidence="1">
    <location>
        <begin position="67"/>
        <end position="86"/>
    </location>
</feature>
<keyword evidence="3" id="KW-0808">Transferase</keyword>
<protein>
    <submittedName>
        <fullName evidence="3">Histidine kinase</fullName>
    </submittedName>
</protein>
<keyword evidence="1" id="KW-0812">Transmembrane</keyword>
<gene>
    <name evidence="3" type="ORF">J0A69_18735</name>
</gene>
<keyword evidence="4" id="KW-1185">Reference proteome</keyword>
<evidence type="ECO:0000256" key="1">
    <source>
        <dbReference type="SAM" id="Phobius"/>
    </source>
</evidence>
<dbReference type="PANTHER" id="PTHR34220">
    <property type="entry name" value="SENSOR HISTIDINE KINASE YPDA"/>
    <property type="match status" value="1"/>
</dbReference>
<feature type="transmembrane region" description="Helical" evidence="1">
    <location>
        <begin position="98"/>
        <end position="118"/>
    </location>
</feature>
<dbReference type="PANTHER" id="PTHR34220:SF7">
    <property type="entry name" value="SENSOR HISTIDINE KINASE YPDA"/>
    <property type="match status" value="1"/>
</dbReference>